<dbReference type="RefSeq" id="WP_336349378.1">
    <property type="nucleotide sequence ID" value="NZ_JAZAQL010000001.1"/>
</dbReference>
<protein>
    <submittedName>
        <fullName evidence="9">MFS transporter</fullName>
    </submittedName>
</protein>
<evidence type="ECO:0000256" key="2">
    <source>
        <dbReference type="ARBA" id="ARBA00022448"/>
    </source>
</evidence>
<evidence type="ECO:0000313" key="10">
    <source>
        <dbReference type="Proteomes" id="UP001596395"/>
    </source>
</evidence>
<dbReference type="GO" id="GO:0005886">
    <property type="term" value="C:plasma membrane"/>
    <property type="evidence" value="ECO:0007669"/>
    <property type="project" value="UniProtKB-SubCell"/>
</dbReference>
<keyword evidence="2" id="KW-0813">Transport</keyword>
<dbReference type="InterPro" id="IPR036259">
    <property type="entry name" value="MFS_trans_sf"/>
</dbReference>
<keyword evidence="6 7" id="KW-0472">Membrane</keyword>
<evidence type="ECO:0000256" key="3">
    <source>
        <dbReference type="ARBA" id="ARBA00022475"/>
    </source>
</evidence>
<feature type="domain" description="Major facilitator superfamily (MFS) profile" evidence="8">
    <location>
        <begin position="19"/>
        <end position="412"/>
    </location>
</feature>
<keyword evidence="5 7" id="KW-1133">Transmembrane helix</keyword>
<evidence type="ECO:0000259" key="8">
    <source>
        <dbReference type="PROSITE" id="PS50850"/>
    </source>
</evidence>
<dbReference type="PANTHER" id="PTHR23517:SF3">
    <property type="entry name" value="INTEGRAL MEMBRANE TRANSPORT PROTEIN"/>
    <property type="match status" value="1"/>
</dbReference>
<comment type="caution">
    <text evidence="9">The sequence shown here is derived from an EMBL/GenBank/DDBJ whole genome shotgun (WGS) entry which is preliminary data.</text>
</comment>
<keyword evidence="3" id="KW-1003">Cell membrane</keyword>
<feature type="transmembrane region" description="Helical" evidence="7">
    <location>
        <begin position="301"/>
        <end position="334"/>
    </location>
</feature>
<dbReference type="Pfam" id="PF07690">
    <property type="entry name" value="MFS_1"/>
    <property type="match status" value="1"/>
</dbReference>
<keyword evidence="10" id="KW-1185">Reference proteome</keyword>
<evidence type="ECO:0000256" key="5">
    <source>
        <dbReference type="ARBA" id="ARBA00022989"/>
    </source>
</evidence>
<dbReference type="AlphaFoldDB" id="A0ABD5VFE0"/>
<dbReference type="PANTHER" id="PTHR23517">
    <property type="entry name" value="RESISTANCE PROTEIN MDTM, PUTATIVE-RELATED-RELATED"/>
    <property type="match status" value="1"/>
</dbReference>
<dbReference type="InterPro" id="IPR011701">
    <property type="entry name" value="MFS"/>
</dbReference>
<dbReference type="EMBL" id="JBHSXN010000001">
    <property type="protein sequence ID" value="MFC6952398.1"/>
    <property type="molecule type" value="Genomic_DNA"/>
</dbReference>
<feature type="transmembrane region" description="Helical" evidence="7">
    <location>
        <begin position="49"/>
        <end position="69"/>
    </location>
</feature>
<keyword evidence="4 7" id="KW-0812">Transmembrane</keyword>
<name>A0ABD5VFE0_9EURY</name>
<organism evidence="9 10">
    <name type="scientific">Halorubellus litoreus</name>
    <dbReference type="NCBI Taxonomy" id="755308"/>
    <lineage>
        <taxon>Archaea</taxon>
        <taxon>Methanobacteriati</taxon>
        <taxon>Methanobacteriota</taxon>
        <taxon>Stenosarchaea group</taxon>
        <taxon>Halobacteria</taxon>
        <taxon>Halobacteriales</taxon>
        <taxon>Halorubellaceae</taxon>
        <taxon>Halorubellus</taxon>
    </lineage>
</organism>
<evidence type="ECO:0000256" key="6">
    <source>
        <dbReference type="ARBA" id="ARBA00023136"/>
    </source>
</evidence>
<dbReference type="InterPro" id="IPR020846">
    <property type="entry name" value="MFS_dom"/>
</dbReference>
<dbReference type="InterPro" id="IPR050171">
    <property type="entry name" value="MFS_Transporters"/>
</dbReference>
<dbReference type="SUPFAM" id="SSF103473">
    <property type="entry name" value="MFS general substrate transporter"/>
    <property type="match status" value="1"/>
</dbReference>
<comment type="subcellular location">
    <subcellularLocation>
        <location evidence="1">Cell membrane</location>
        <topology evidence="1">Multi-pass membrane protein</topology>
    </subcellularLocation>
</comment>
<evidence type="ECO:0000313" key="9">
    <source>
        <dbReference type="EMBL" id="MFC6952398.1"/>
    </source>
</evidence>
<reference evidence="9 10" key="1">
    <citation type="journal article" date="2019" name="Int. J. Syst. Evol. Microbiol.">
        <title>The Global Catalogue of Microorganisms (GCM) 10K type strain sequencing project: providing services to taxonomists for standard genome sequencing and annotation.</title>
        <authorList>
            <consortium name="The Broad Institute Genomics Platform"/>
            <consortium name="The Broad Institute Genome Sequencing Center for Infectious Disease"/>
            <person name="Wu L."/>
            <person name="Ma J."/>
        </authorList>
    </citation>
    <scope>NUCLEOTIDE SEQUENCE [LARGE SCALE GENOMIC DNA]</scope>
    <source>
        <strain evidence="9 10">GX26</strain>
    </source>
</reference>
<evidence type="ECO:0000256" key="1">
    <source>
        <dbReference type="ARBA" id="ARBA00004651"/>
    </source>
</evidence>
<feature type="transmembrane region" description="Helical" evidence="7">
    <location>
        <begin position="233"/>
        <end position="254"/>
    </location>
</feature>
<dbReference type="Proteomes" id="UP001596395">
    <property type="component" value="Unassembled WGS sequence"/>
</dbReference>
<evidence type="ECO:0000256" key="7">
    <source>
        <dbReference type="SAM" id="Phobius"/>
    </source>
</evidence>
<dbReference type="PROSITE" id="PS50850">
    <property type="entry name" value="MFS"/>
    <property type="match status" value="1"/>
</dbReference>
<sequence>MRASTATDGFRDRVARLDALVLTAGIWFLAKFLRYLFPPLFPTLTAEYGVSNAVVGGAFTALMLAYAAMQLPSGVLADRVGGWRVVTVGALVAAVASLALAVPLALGSPLPFAVLVAAMVLVGVGTGAHKTVAVPLLSRIYSRRRGRALGVLDTFGAFGGVVAPVAVVAVTTGALAATTDWPAVFLAAGATGLVLAVAFALRVPGRVGDAGAGDPDSGTSLSAYAALFADRDVAAFVAVTVLFSFTYNGAVAFLPTYLVETADLSAATAGTVYAALFAVSVVQVATGAASDRLGRLPVIAAALALAAVGLALVVALPTAGVLVVGASVVAFGLGSHGFRPVRGAYLVELVPDDVAGGALGVVRTAIMGVGAVAPATVGVLAEAFGFQVAFAALLAALVGALVALAAVAVLSR</sequence>
<feature type="transmembrane region" description="Helical" evidence="7">
    <location>
        <begin position="112"/>
        <end position="137"/>
    </location>
</feature>
<accession>A0ABD5VFE0</accession>
<feature type="transmembrane region" description="Helical" evidence="7">
    <location>
        <begin position="354"/>
        <end position="381"/>
    </location>
</feature>
<evidence type="ECO:0000256" key="4">
    <source>
        <dbReference type="ARBA" id="ARBA00022692"/>
    </source>
</evidence>
<feature type="transmembrane region" description="Helical" evidence="7">
    <location>
        <begin position="181"/>
        <end position="201"/>
    </location>
</feature>
<dbReference type="Gene3D" id="1.20.1250.20">
    <property type="entry name" value="MFS general substrate transporter like domains"/>
    <property type="match status" value="2"/>
</dbReference>
<feature type="transmembrane region" description="Helical" evidence="7">
    <location>
        <begin position="149"/>
        <end position="175"/>
    </location>
</feature>
<feature type="transmembrane region" description="Helical" evidence="7">
    <location>
        <begin position="81"/>
        <end position="106"/>
    </location>
</feature>
<feature type="transmembrane region" description="Helical" evidence="7">
    <location>
        <begin position="388"/>
        <end position="410"/>
    </location>
</feature>
<gene>
    <name evidence="9" type="ORF">ACFQGB_05945</name>
</gene>
<proteinExistence type="predicted"/>
<feature type="transmembrane region" description="Helical" evidence="7">
    <location>
        <begin position="266"/>
        <end position="289"/>
    </location>
</feature>